<reference evidence="2" key="1">
    <citation type="submission" date="2021-01" db="EMBL/GenBank/DDBJ databases">
        <title>Whole genome shotgun sequence of Virgisporangium aurantiacum NBRC 16421.</title>
        <authorList>
            <person name="Komaki H."/>
            <person name="Tamura T."/>
        </authorList>
    </citation>
    <scope>NUCLEOTIDE SEQUENCE</scope>
    <source>
        <strain evidence="2">NBRC 16421</strain>
    </source>
</reference>
<feature type="transmembrane region" description="Helical" evidence="1">
    <location>
        <begin position="144"/>
        <end position="163"/>
    </location>
</feature>
<organism evidence="2 3">
    <name type="scientific">Virgisporangium aurantiacum</name>
    <dbReference type="NCBI Taxonomy" id="175570"/>
    <lineage>
        <taxon>Bacteria</taxon>
        <taxon>Bacillati</taxon>
        <taxon>Actinomycetota</taxon>
        <taxon>Actinomycetes</taxon>
        <taxon>Micromonosporales</taxon>
        <taxon>Micromonosporaceae</taxon>
        <taxon>Virgisporangium</taxon>
    </lineage>
</organism>
<feature type="transmembrane region" description="Helical" evidence="1">
    <location>
        <begin position="114"/>
        <end position="132"/>
    </location>
</feature>
<dbReference type="RefSeq" id="WP_204005604.1">
    <property type="nucleotide sequence ID" value="NZ_BOPG01000061.1"/>
</dbReference>
<keyword evidence="1" id="KW-1133">Transmembrane helix</keyword>
<feature type="transmembrane region" description="Helical" evidence="1">
    <location>
        <begin position="79"/>
        <end position="102"/>
    </location>
</feature>
<proteinExistence type="predicted"/>
<keyword evidence="1" id="KW-0472">Membrane</keyword>
<accession>A0A8J4E3J5</accession>
<dbReference type="Proteomes" id="UP000612585">
    <property type="component" value="Unassembled WGS sequence"/>
</dbReference>
<evidence type="ECO:0000313" key="3">
    <source>
        <dbReference type="Proteomes" id="UP000612585"/>
    </source>
</evidence>
<keyword evidence="3" id="KW-1185">Reference proteome</keyword>
<gene>
    <name evidence="2" type="ORF">Vau01_084560</name>
</gene>
<evidence type="ECO:0000256" key="1">
    <source>
        <dbReference type="SAM" id="Phobius"/>
    </source>
</evidence>
<comment type="caution">
    <text evidence="2">The sequence shown here is derived from an EMBL/GenBank/DDBJ whole genome shotgun (WGS) entry which is preliminary data.</text>
</comment>
<dbReference type="AlphaFoldDB" id="A0A8J4E3J5"/>
<evidence type="ECO:0000313" key="2">
    <source>
        <dbReference type="EMBL" id="GIJ60940.1"/>
    </source>
</evidence>
<dbReference type="EMBL" id="BOPG01000061">
    <property type="protein sequence ID" value="GIJ60940.1"/>
    <property type="molecule type" value="Genomic_DNA"/>
</dbReference>
<protein>
    <submittedName>
        <fullName evidence="2">Uncharacterized protein</fullName>
    </submittedName>
</protein>
<feature type="transmembrane region" description="Helical" evidence="1">
    <location>
        <begin position="31"/>
        <end position="59"/>
    </location>
</feature>
<sequence>MSYGYGQPQYAAYAPPPYGQARRSAPPGVHVLAILQYLAGLLTLGVAALFAWAAVVFANGTYEDFSGTPIADDLIDSEGAAVVLGVIAGTVAFFGLITIFLGRKLQRGRQWARVIVLMLSIISLLSLAASIALTQRVDVSVASVAYPVLCLILLNTSAARSWFRYRTW</sequence>
<name>A0A8J4E3J5_9ACTN</name>
<keyword evidence="1" id="KW-0812">Transmembrane</keyword>